<dbReference type="Pfam" id="PF02016">
    <property type="entry name" value="Peptidase_S66"/>
    <property type="match status" value="1"/>
</dbReference>
<evidence type="ECO:0000256" key="3">
    <source>
        <dbReference type="ARBA" id="ARBA00022670"/>
    </source>
</evidence>
<evidence type="ECO:0000256" key="5">
    <source>
        <dbReference type="ARBA" id="ARBA00022825"/>
    </source>
</evidence>
<dbReference type="CDD" id="cd07025">
    <property type="entry name" value="Peptidase_S66"/>
    <property type="match status" value="1"/>
</dbReference>
<dbReference type="KEGG" id="scor:J3U87_21930"/>
<dbReference type="GO" id="GO:0006508">
    <property type="term" value="P:proteolysis"/>
    <property type="evidence" value="ECO:0007669"/>
    <property type="project" value="UniProtKB-KW"/>
</dbReference>
<dbReference type="AlphaFoldDB" id="A0A8A4TGF1"/>
<evidence type="ECO:0000256" key="1">
    <source>
        <dbReference type="ARBA" id="ARBA00010233"/>
    </source>
</evidence>
<dbReference type="EMBL" id="CP071793">
    <property type="protein sequence ID" value="QTD48252.1"/>
    <property type="molecule type" value="Genomic_DNA"/>
</dbReference>
<dbReference type="InterPro" id="IPR027461">
    <property type="entry name" value="Carboxypeptidase_A_C_sf"/>
</dbReference>
<dbReference type="InterPro" id="IPR003507">
    <property type="entry name" value="S66_fam"/>
</dbReference>
<dbReference type="PANTHER" id="PTHR30237:SF2">
    <property type="entry name" value="MUREIN TETRAPEPTIDE CARBOXYPEPTIDASE"/>
    <property type="match status" value="1"/>
</dbReference>
<sequence length="317" mass="35019">MIKPPRLRRGQTVGLLAPASNAWENEDIRFAMEVIESLGFKIKPGKHLFDRINYFAGKDRERADDVNRMFADPDVHAIWALRGGTGSARILPYLDFEMIRNNPKALIGYSDITALHSAVAGHAGLVTFHGPIAKQNFSEYTLAHFKKVLMEPEDRAVLAAPPPFEPAEGQAEKENRLTVFRGGKARGHLIGGNLAIVQQLMGTPYEPQFDGAILFLEDVNEEPYRIDRMLTHLWLSGHLQRVAGIAFGKFTDCDSKNGNSFSIEEIIADRCLPLGVPVIRGLMIGHVEDQATIPIGVQAELDVDAGTITLLEKAVEM</sequence>
<feature type="domain" description="LD-carboxypeptidase N-terminal" evidence="7">
    <location>
        <begin position="13"/>
        <end position="130"/>
    </location>
</feature>
<feature type="active site" description="Charge relay system" evidence="6">
    <location>
        <position position="286"/>
    </location>
</feature>
<keyword evidence="5" id="KW-0720">Serine protease</keyword>
<feature type="active site" description="Charge relay system" evidence="6">
    <location>
        <position position="217"/>
    </location>
</feature>
<dbReference type="SUPFAM" id="SSF141986">
    <property type="entry name" value="LD-carboxypeptidase A C-terminal domain-like"/>
    <property type="match status" value="1"/>
</dbReference>
<accession>A0A8A4TGF1</accession>
<dbReference type="InterPro" id="IPR040449">
    <property type="entry name" value="Peptidase_S66_N"/>
</dbReference>
<keyword evidence="10" id="KW-1185">Reference proteome</keyword>
<dbReference type="InterPro" id="IPR040921">
    <property type="entry name" value="Peptidase_S66C"/>
</dbReference>
<evidence type="ECO:0000313" key="10">
    <source>
        <dbReference type="Proteomes" id="UP000663929"/>
    </source>
</evidence>
<proteinExistence type="inferred from homology"/>
<dbReference type="PIRSF" id="PIRSF028757">
    <property type="entry name" value="LD-carboxypeptidase"/>
    <property type="match status" value="1"/>
</dbReference>
<comment type="similarity">
    <text evidence="1">Belongs to the peptidase S66 family.</text>
</comment>
<keyword evidence="4" id="KW-0378">Hydrolase</keyword>
<protein>
    <submittedName>
        <fullName evidence="9">LD-carboxypeptidase</fullName>
    </submittedName>
</protein>
<evidence type="ECO:0000259" key="8">
    <source>
        <dbReference type="Pfam" id="PF17676"/>
    </source>
</evidence>
<dbReference type="GO" id="GO:0008236">
    <property type="term" value="F:serine-type peptidase activity"/>
    <property type="evidence" value="ECO:0007669"/>
    <property type="project" value="UniProtKB-KW"/>
</dbReference>
<reference evidence="9" key="1">
    <citation type="submission" date="2021-03" db="EMBL/GenBank/DDBJ databases">
        <title>Acanthopleuribacteraceae sp. M133.</title>
        <authorList>
            <person name="Wang G."/>
        </authorList>
    </citation>
    <scope>NUCLEOTIDE SEQUENCE</scope>
    <source>
        <strain evidence="9">M133</strain>
    </source>
</reference>
<dbReference type="Gene3D" id="3.50.30.60">
    <property type="entry name" value="LD-carboxypeptidase A C-terminal domain-like"/>
    <property type="match status" value="1"/>
</dbReference>
<evidence type="ECO:0000256" key="2">
    <source>
        <dbReference type="ARBA" id="ARBA00022645"/>
    </source>
</evidence>
<feature type="active site" description="Nucleophile" evidence="6">
    <location>
        <position position="110"/>
    </location>
</feature>
<evidence type="ECO:0000256" key="4">
    <source>
        <dbReference type="ARBA" id="ARBA00022801"/>
    </source>
</evidence>
<name>A0A8A4TGF1_SULCO</name>
<evidence type="ECO:0000313" key="9">
    <source>
        <dbReference type="EMBL" id="QTD48252.1"/>
    </source>
</evidence>
<dbReference type="Pfam" id="PF17676">
    <property type="entry name" value="Peptidase_S66C"/>
    <property type="match status" value="1"/>
</dbReference>
<dbReference type="Proteomes" id="UP000663929">
    <property type="component" value="Chromosome"/>
</dbReference>
<keyword evidence="2" id="KW-0121">Carboxypeptidase</keyword>
<evidence type="ECO:0000256" key="6">
    <source>
        <dbReference type="PIRSR" id="PIRSR028757-1"/>
    </source>
</evidence>
<dbReference type="SUPFAM" id="SSF52317">
    <property type="entry name" value="Class I glutamine amidotransferase-like"/>
    <property type="match status" value="1"/>
</dbReference>
<evidence type="ECO:0000259" key="7">
    <source>
        <dbReference type="Pfam" id="PF02016"/>
    </source>
</evidence>
<dbReference type="InterPro" id="IPR027478">
    <property type="entry name" value="LdcA_N"/>
</dbReference>
<dbReference type="RefSeq" id="WP_237377911.1">
    <property type="nucleotide sequence ID" value="NZ_CP071793.1"/>
</dbReference>
<gene>
    <name evidence="9" type="ORF">J3U87_21930</name>
</gene>
<organism evidence="9 10">
    <name type="scientific">Sulfidibacter corallicola</name>
    <dbReference type="NCBI Taxonomy" id="2818388"/>
    <lineage>
        <taxon>Bacteria</taxon>
        <taxon>Pseudomonadati</taxon>
        <taxon>Acidobacteriota</taxon>
        <taxon>Holophagae</taxon>
        <taxon>Acanthopleuribacterales</taxon>
        <taxon>Acanthopleuribacteraceae</taxon>
        <taxon>Sulfidibacter</taxon>
    </lineage>
</organism>
<dbReference type="GO" id="GO:0004180">
    <property type="term" value="F:carboxypeptidase activity"/>
    <property type="evidence" value="ECO:0007669"/>
    <property type="project" value="UniProtKB-KW"/>
</dbReference>
<dbReference type="Gene3D" id="3.40.50.10740">
    <property type="entry name" value="Class I glutamine amidotransferase-like"/>
    <property type="match status" value="1"/>
</dbReference>
<dbReference type="InterPro" id="IPR029062">
    <property type="entry name" value="Class_I_gatase-like"/>
</dbReference>
<feature type="domain" description="LD-carboxypeptidase C-terminal" evidence="8">
    <location>
        <begin position="186"/>
        <end position="301"/>
    </location>
</feature>
<dbReference type="PANTHER" id="PTHR30237">
    <property type="entry name" value="MURAMOYLTETRAPEPTIDE CARBOXYPEPTIDASE"/>
    <property type="match status" value="1"/>
</dbReference>
<keyword evidence="3" id="KW-0645">Protease</keyword>